<dbReference type="Proteomes" id="UP000775547">
    <property type="component" value="Unassembled WGS sequence"/>
</dbReference>
<reference evidence="2" key="1">
    <citation type="submission" date="2020-07" db="EMBL/GenBank/DDBJ databases">
        <authorList>
            <person name="Nieuwenhuis M."/>
            <person name="Van De Peppel L.J.J."/>
        </authorList>
    </citation>
    <scope>NUCLEOTIDE SEQUENCE</scope>
    <source>
        <strain evidence="2">AP01</strain>
        <tissue evidence="2">Mycelium</tissue>
    </source>
</reference>
<dbReference type="InterPro" id="IPR016024">
    <property type="entry name" value="ARM-type_fold"/>
</dbReference>
<evidence type="ECO:0000313" key="3">
    <source>
        <dbReference type="Proteomes" id="UP000775547"/>
    </source>
</evidence>
<sequence>MDCLELNIHQRILSDIASNPGETKDDALLAQTLIAARVHTRAEDLTGGDEESSREEKSEKPRVFMAASRVHCNIAFGELIVNFPEENITETIDVLMPALLDVLNDIPFVDFDKCLSWQDWALPDQLVYSTVSALLRLSSSHTQYTEKAAFAICFFLSQIVEQIRNSSSLSVLTQLTPALHGLYRAISSTSFAWTIAQWEQLAMRLKELCSSDIIDRLNHLLIDILQKEDTDDNTMRFVQTFVSRYVTQGRPLSGYFIVCCVIETEWTVLAQALAPPQAATSGIVTEAAAANKAWLSLMRKAAVPTKIEGERIMGTLKNTVTYAMQCFTDLLVQIEEMETEPPIDTYAWETMSESLVSWIVPFDELQKSDISPQKLASICTVALQELDGKLFSLLLLLLSDESPISDNLVQEAALKATTVLVQRFDPLGTFQSARN</sequence>
<name>A0A9P7G7L3_9AGAR</name>
<dbReference type="EMBL" id="JABCKV010000036">
    <property type="protein sequence ID" value="KAG5645572.1"/>
    <property type="molecule type" value="Genomic_DNA"/>
</dbReference>
<dbReference type="AlphaFoldDB" id="A0A9P7G7L3"/>
<comment type="caution">
    <text evidence="2">The sequence shown here is derived from an EMBL/GenBank/DDBJ whole genome shotgun (WGS) entry which is preliminary data.</text>
</comment>
<reference evidence="2" key="2">
    <citation type="submission" date="2021-10" db="EMBL/GenBank/DDBJ databases">
        <title>Phylogenomics reveals ancestral predisposition of the termite-cultivated fungus Termitomyces towards a domesticated lifestyle.</title>
        <authorList>
            <person name="Auxier B."/>
            <person name="Grum-Grzhimaylo A."/>
            <person name="Cardenas M.E."/>
            <person name="Lodge J.D."/>
            <person name="Laessoe T."/>
            <person name="Pedersen O."/>
            <person name="Smith M.E."/>
            <person name="Kuyper T.W."/>
            <person name="Franco-Molano E.A."/>
            <person name="Baroni T.J."/>
            <person name="Aanen D.K."/>
        </authorList>
    </citation>
    <scope>NUCLEOTIDE SEQUENCE</scope>
    <source>
        <strain evidence="2">AP01</strain>
        <tissue evidence="2">Mycelium</tissue>
    </source>
</reference>
<organism evidence="2 3">
    <name type="scientific">Asterophora parasitica</name>
    <dbReference type="NCBI Taxonomy" id="117018"/>
    <lineage>
        <taxon>Eukaryota</taxon>
        <taxon>Fungi</taxon>
        <taxon>Dikarya</taxon>
        <taxon>Basidiomycota</taxon>
        <taxon>Agaricomycotina</taxon>
        <taxon>Agaricomycetes</taxon>
        <taxon>Agaricomycetidae</taxon>
        <taxon>Agaricales</taxon>
        <taxon>Tricholomatineae</taxon>
        <taxon>Lyophyllaceae</taxon>
        <taxon>Asterophora</taxon>
    </lineage>
</organism>
<evidence type="ECO:0000313" key="2">
    <source>
        <dbReference type="EMBL" id="KAG5645572.1"/>
    </source>
</evidence>
<protein>
    <submittedName>
        <fullName evidence="2">Uncharacterized protein</fullName>
    </submittedName>
</protein>
<feature type="region of interest" description="Disordered" evidence="1">
    <location>
        <begin position="42"/>
        <end position="61"/>
    </location>
</feature>
<keyword evidence="3" id="KW-1185">Reference proteome</keyword>
<proteinExistence type="predicted"/>
<evidence type="ECO:0000256" key="1">
    <source>
        <dbReference type="SAM" id="MobiDB-lite"/>
    </source>
</evidence>
<dbReference type="OrthoDB" id="10264149at2759"/>
<gene>
    <name evidence="2" type="ORF">DXG03_005710</name>
</gene>
<accession>A0A9P7G7L3</accession>
<dbReference type="SUPFAM" id="SSF48371">
    <property type="entry name" value="ARM repeat"/>
    <property type="match status" value="1"/>
</dbReference>